<evidence type="ECO:0000313" key="1">
    <source>
        <dbReference type="EMBL" id="PLW44342.1"/>
    </source>
</evidence>
<protein>
    <submittedName>
        <fullName evidence="1">Uncharacterized protein</fullName>
    </submittedName>
</protein>
<dbReference type="STRING" id="200324.A0A2N5V2U1"/>
<dbReference type="OrthoDB" id="2507421at2759"/>
<accession>A0A2N5V2U1</accession>
<comment type="caution">
    <text evidence="1">The sequence shown here is derived from an EMBL/GenBank/DDBJ whole genome shotgun (WGS) entry which is preliminary data.</text>
</comment>
<organism evidence="1 2">
    <name type="scientific">Puccinia coronata f. sp. avenae</name>
    <dbReference type="NCBI Taxonomy" id="200324"/>
    <lineage>
        <taxon>Eukaryota</taxon>
        <taxon>Fungi</taxon>
        <taxon>Dikarya</taxon>
        <taxon>Basidiomycota</taxon>
        <taxon>Pucciniomycotina</taxon>
        <taxon>Pucciniomycetes</taxon>
        <taxon>Pucciniales</taxon>
        <taxon>Pucciniaceae</taxon>
        <taxon>Puccinia</taxon>
    </lineage>
</organism>
<gene>
    <name evidence="1" type="ORF">PCANC_09931</name>
</gene>
<dbReference type="Proteomes" id="UP000235388">
    <property type="component" value="Unassembled WGS sequence"/>
</dbReference>
<dbReference type="AlphaFoldDB" id="A0A2N5V2U1"/>
<name>A0A2N5V2U1_9BASI</name>
<dbReference type="PANTHER" id="PTHR31912">
    <property type="entry name" value="IP13529P"/>
    <property type="match status" value="1"/>
</dbReference>
<sequence length="193" mass="22427">MARYLEDVLKYVDSFLYHTIKNSARWVNKPKWHMLLHLPESIARFGPPSLFATEKFESFNRIMRLASVHSNRNHPGRDIAISFVNFQSIQLILSGAQLINHQSGQTFHAQPNVTNLFKENHMIQKSMGYDAHILQEDNYYPIEMSSRLPADEKEPTPHYLIERFSGSTIKQIHQLRISSKKVCKKGFFVLLVT</sequence>
<proteinExistence type="predicted"/>
<evidence type="ECO:0000313" key="2">
    <source>
        <dbReference type="Proteomes" id="UP000235388"/>
    </source>
</evidence>
<dbReference type="PANTHER" id="PTHR31912:SF34">
    <property type="entry name" value="NOTOCHORD-RELATED PROTEIN"/>
    <property type="match status" value="1"/>
</dbReference>
<dbReference type="EMBL" id="PGCJ01000138">
    <property type="protein sequence ID" value="PLW44342.1"/>
    <property type="molecule type" value="Genomic_DNA"/>
</dbReference>
<reference evidence="1 2" key="1">
    <citation type="submission" date="2017-11" db="EMBL/GenBank/DDBJ databases">
        <title>De novo assembly and phasing of dikaryotic genomes from two isolates of Puccinia coronata f. sp. avenae, the causal agent of oat crown rust.</title>
        <authorList>
            <person name="Miller M.E."/>
            <person name="Zhang Y."/>
            <person name="Omidvar V."/>
            <person name="Sperschneider J."/>
            <person name="Schwessinger B."/>
            <person name="Raley C."/>
            <person name="Palmer J.M."/>
            <person name="Garnica D."/>
            <person name="Upadhyaya N."/>
            <person name="Rathjen J."/>
            <person name="Taylor J.M."/>
            <person name="Park R.F."/>
            <person name="Dodds P.N."/>
            <person name="Hirsch C.D."/>
            <person name="Kianian S.F."/>
            <person name="Figueroa M."/>
        </authorList>
    </citation>
    <scope>NUCLEOTIDE SEQUENCE [LARGE SCALE GENOMIC DNA]</scope>
    <source>
        <strain evidence="1">12NC29</strain>
    </source>
</reference>
<keyword evidence="2" id="KW-1185">Reference proteome</keyword>